<protein>
    <submittedName>
        <fullName evidence="1">Uncharacterized protein</fullName>
    </submittedName>
</protein>
<evidence type="ECO:0000313" key="2">
    <source>
        <dbReference type="Proteomes" id="UP000507470"/>
    </source>
</evidence>
<evidence type="ECO:0000313" key="1">
    <source>
        <dbReference type="EMBL" id="CAC5395447.1"/>
    </source>
</evidence>
<keyword evidence="2" id="KW-1185">Reference proteome</keyword>
<reference evidence="1 2" key="1">
    <citation type="submission" date="2020-06" db="EMBL/GenBank/DDBJ databases">
        <authorList>
            <person name="Li R."/>
            <person name="Bekaert M."/>
        </authorList>
    </citation>
    <scope>NUCLEOTIDE SEQUENCE [LARGE SCALE GENOMIC DNA]</scope>
    <source>
        <strain evidence="2">wild</strain>
    </source>
</reference>
<accession>A0A6J8CK11</accession>
<dbReference type="Proteomes" id="UP000507470">
    <property type="component" value="Unassembled WGS sequence"/>
</dbReference>
<gene>
    <name evidence="1" type="ORF">MCOR_30120</name>
</gene>
<sequence length="203" mass="22619">MRKDSTSAVKSENGAMSAMSSMIVELLANKDASTNSSNSPSNQKSNFDFASAYQATQVATSKGIVYAEDLAKLDYVSTSLRKQIFEDVPERSSVSRCTSHDLSALLTRNVELTNTVSCLFKTSIAPTTRTQYECSVEDETHFRIYCDRFTDARNKLLQELPSNHPVNIDELSTNESITVLFNANSKLVANFILECSNIRREYL</sequence>
<organism evidence="1 2">
    <name type="scientific">Mytilus coruscus</name>
    <name type="common">Sea mussel</name>
    <dbReference type="NCBI Taxonomy" id="42192"/>
    <lineage>
        <taxon>Eukaryota</taxon>
        <taxon>Metazoa</taxon>
        <taxon>Spiralia</taxon>
        <taxon>Lophotrochozoa</taxon>
        <taxon>Mollusca</taxon>
        <taxon>Bivalvia</taxon>
        <taxon>Autobranchia</taxon>
        <taxon>Pteriomorphia</taxon>
        <taxon>Mytilida</taxon>
        <taxon>Mytiloidea</taxon>
        <taxon>Mytilidae</taxon>
        <taxon>Mytilinae</taxon>
        <taxon>Mytilus</taxon>
    </lineage>
</organism>
<dbReference type="EMBL" id="CACVKT020005509">
    <property type="protein sequence ID" value="CAC5395447.1"/>
    <property type="molecule type" value="Genomic_DNA"/>
</dbReference>
<name>A0A6J8CK11_MYTCO</name>
<dbReference type="AlphaFoldDB" id="A0A6J8CK11"/>
<proteinExistence type="predicted"/>